<name>A0ABU9U9J2_9SPIR</name>
<proteinExistence type="inferred from homology"/>
<dbReference type="InterPro" id="IPR010502">
    <property type="entry name" value="Carb-bd_dom_fam9"/>
</dbReference>
<keyword evidence="3" id="KW-0136">Cellulose degradation</keyword>
<feature type="signal peptide" evidence="8">
    <location>
        <begin position="1"/>
        <end position="22"/>
    </location>
</feature>
<dbReference type="InterPro" id="IPR017853">
    <property type="entry name" value="GH"/>
</dbReference>
<dbReference type="SUPFAM" id="SSF51445">
    <property type="entry name" value="(Trans)glycosidases"/>
    <property type="match status" value="1"/>
</dbReference>
<evidence type="ECO:0000313" key="12">
    <source>
        <dbReference type="Proteomes" id="UP001466331"/>
    </source>
</evidence>
<reference evidence="11 12" key="1">
    <citation type="submission" date="2024-03" db="EMBL/GenBank/DDBJ databases">
        <title>Ignisphaera cupida sp. nov., a hyperthermophilic hydrolytic archaeon from a hot spring of Kamchatka, and proposal of Ignisphaeraceae fam. nov.</title>
        <authorList>
            <person name="Podosokorskaya O.A."/>
            <person name="Elcheninov A.G."/>
            <person name="Maltseva A.I."/>
            <person name="Zayulina K.S."/>
            <person name="Novikov A."/>
            <person name="Merkel A.Y."/>
        </authorList>
    </citation>
    <scope>NUCLEOTIDE SEQUENCE [LARGE SCALE GENOMIC DNA]</scope>
    <source>
        <strain evidence="11 12">38H-sp</strain>
    </source>
</reference>
<comment type="similarity">
    <text evidence="1 7">Belongs to the glycosyl hydrolase 5 (cellulase A) family.</text>
</comment>
<dbReference type="PANTHER" id="PTHR31297">
    <property type="entry name" value="GLUCAN ENDO-1,6-BETA-GLUCOSIDASE B"/>
    <property type="match status" value="1"/>
</dbReference>
<dbReference type="Proteomes" id="UP001466331">
    <property type="component" value="Unassembled WGS sequence"/>
</dbReference>
<evidence type="ECO:0000313" key="11">
    <source>
        <dbReference type="EMBL" id="MEM5947337.1"/>
    </source>
</evidence>
<dbReference type="InterPro" id="IPR001547">
    <property type="entry name" value="Glyco_hydro_5"/>
</dbReference>
<dbReference type="Gene3D" id="3.20.20.80">
    <property type="entry name" value="Glycosidases"/>
    <property type="match status" value="1"/>
</dbReference>
<feature type="domain" description="Carbohydrate-binding" evidence="10">
    <location>
        <begin position="409"/>
        <end position="584"/>
    </location>
</feature>
<sequence>MKNTVQILVVPIMLAVFITACVSSPPEGFRTASELVEQMTVGWNLGNTMDAIEGETSWGNPETSYELLKTVREAGFDTLRIPVTWGPFMDSNYKVASERMQRVKQIVDWAKELGFITIVNIHHEDSWLKPQKEGLEEVKKQYKALWKQIAETFKDYGDFLIFEAMNEPRLVGTPEEWSGGTEEGREVINELNLLFVDTVRSSGGFNRFRTLLVTPYGANAKAGAEGLVVPDGDNIAVSIHSYDPFNFTFASGDMFELFTWDGSQLRPLERMFDNIKGRFIEKGIPVILTEFGSTVKEMELDNGDRIPNTKEVAKYASNIVQIAKKRGIKTIWWDNGKLGVGDDFFALLDRNTLQWAKPEIVKALIEAAEAPPEPLIFPPAKKGKITASKSTGFLDEAGRVKVLQGSPVIDGQIDDVWQKADFVIPGNRNGKDLSATAKFKLLWDAKKLYILAYVEDPELDMSSGNPWEHDSFEIFLDENGAAGSAYDSDDIQFRVSYDGKVVTGNGDLSRFTTSVVPYEKDGKTIGYIVEASIDWLLSHDTGNIMGFDMQVNDASGGVRIGTLTFNDNTNSAWQSPAVFGQLRLY</sequence>
<dbReference type="SUPFAM" id="SSF49344">
    <property type="entry name" value="CBD9-like"/>
    <property type="match status" value="1"/>
</dbReference>
<dbReference type="Pfam" id="PF06452">
    <property type="entry name" value="CBM9_1"/>
    <property type="match status" value="1"/>
</dbReference>
<dbReference type="RefSeq" id="WP_420068786.1">
    <property type="nucleotide sequence ID" value="NZ_JBCHKQ010000001.1"/>
</dbReference>
<keyword evidence="5 7" id="KW-0326">Glycosidase</keyword>
<organism evidence="11 12">
    <name type="scientific">Rarispira pelagica</name>
    <dbReference type="NCBI Taxonomy" id="3141764"/>
    <lineage>
        <taxon>Bacteria</taxon>
        <taxon>Pseudomonadati</taxon>
        <taxon>Spirochaetota</taxon>
        <taxon>Spirochaetia</taxon>
        <taxon>Winmispirales</taxon>
        <taxon>Winmispiraceae</taxon>
        <taxon>Rarispira</taxon>
    </lineage>
</organism>
<keyword evidence="8" id="KW-0732">Signal</keyword>
<accession>A0ABU9U9J2</accession>
<keyword evidence="2 7" id="KW-0378">Hydrolase</keyword>
<evidence type="ECO:0000259" key="9">
    <source>
        <dbReference type="Pfam" id="PF00150"/>
    </source>
</evidence>
<gene>
    <name evidence="11" type="ORF">WKV44_02150</name>
</gene>
<dbReference type="EMBL" id="JBCHKQ010000001">
    <property type="protein sequence ID" value="MEM5947337.1"/>
    <property type="molecule type" value="Genomic_DNA"/>
</dbReference>
<evidence type="ECO:0000256" key="4">
    <source>
        <dbReference type="ARBA" id="ARBA00023277"/>
    </source>
</evidence>
<dbReference type="InterPro" id="IPR050386">
    <property type="entry name" value="Glycosyl_hydrolase_5"/>
</dbReference>
<protein>
    <submittedName>
        <fullName evidence="11">Cellulase family glycosylhydrolase</fullName>
    </submittedName>
</protein>
<dbReference type="PROSITE" id="PS51257">
    <property type="entry name" value="PROKAR_LIPOPROTEIN"/>
    <property type="match status" value="1"/>
</dbReference>
<dbReference type="PANTHER" id="PTHR31297:SF41">
    <property type="entry name" value="ENDOGLUCANASE, PUTATIVE (AFU_ORTHOLOGUE AFUA_5G01830)-RELATED"/>
    <property type="match status" value="1"/>
</dbReference>
<evidence type="ECO:0000259" key="10">
    <source>
        <dbReference type="Pfam" id="PF06452"/>
    </source>
</evidence>
<evidence type="ECO:0000256" key="3">
    <source>
        <dbReference type="ARBA" id="ARBA00023001"/>
    </source>
</evidence>
<keyword evidence="12" id="KW-1185">Reference proteome</keyword>
<keyword evidence="4" id="KW-0119">Carbohydrate metabolism</keyword>
<evidence type="ECO:0000256" key="1">
    <source>
        <dbReference type="ARBA" id="ARBA00005641"/>
    </source>
</evidence>
<feature type="domain" description="Glycoside hydrolase family 5" evidence="9">
    <location>
        <begin position="52"/>
        <end position="337"/>
    </location>
</feature>
<evidence type="ECO:0000256" key="8">
    <source>
        <dbReference type="SAM" id="SignalP"/>
    </source>
</evidence>
<dbReference type="Pfam" id="PF00150">
    <property type="entry name" value="Cellulase"/>
    <property type="match status" value="1"/>
</dbReference>
<evidence type="ECO:0000256" key="2">
    <source>
        <dbReference type="ARBA" id="ARBA00022801"/>
    </source>
</evidence>
<dbReference type="Gene3D" id="2.60.40.1190">
    <property type="match status" value="1"/>
</dbReference>
<comment type="caution">
    <text evidence="11">The sequence shown here is derived from an EMBL/GenBank/DDBJ whole genome shotgun (WGS) entry which is preliminary data.</text>
</comment>
<keyword evidence="6" id="KW-0624">Polysaccharide degradation</keyword>
<evidence type="ECO:0000256" key="7">
    <source>
        <dbReference type="RuleBase" id="RU361153"/>
    </source>
</evidence>
<evidence type="ECO:0000256" key="5">
    <source>
        <dbReference type="ARBA" id="ARBA00023295"/>
    </source>
</evidence>
<evidence type="ECO:0000256" key="6">
    <source>
        <dbReference type="ARBA" id="ARBA00023326"/>
    </source>
</evidence>
<feature type="chain" id="PRO_5045923729" evidence="8">
    <location>
        <begin position="23"/>
        <end position="585"/>
    </location>
</feature>